<name>A0A0Q9WEK9_DROVI</name>
<dbReference type="STRING" id="7244.A0A0Q9WEK9"/>
<proteinExistence type="predicted"/>
<reference evidence="2 3" key="1">
    <citation type="journal article" date="2007" name="Nature">
        <title>Evolution of genes and genomes on the Drosophila phylogeny.</title>
        <authorList>
            <consortium name="Drosophila 12 Genomes Consortium"/>
            <person name="Clark A.G."/>
            <person name="Eisen M.B."/>
            <person name="Smith D.R."/>
            <person name="Bergman C.M."/>
            <person name="Oliver B."/>
            <person name="Markow T.A."/>
            <person name="Kaufman T.C."/>
            <person name="Kellis M."/>
            <person name="Gelbart W."/>
            <person name="Iyer V.N."/>
            <person name="Pollard D.A."/>
            <person name="Sackton T.B."/>
            <person name="Larracuente A.M."/>
            <person name="Singh N.D."/>
            <person name="Abad J.P."/>
            <person name="Abt D.N."/>
            <person name="Adryan B."/>
            <person name="Aguade M."/>
            <person name="Akashi H."/>
            <person name="Anderson W.W."/>
            <person name="Aquadro C.F."/>
            <person name="Ardell D.H."/>
            <person name="Arguello R."/>
            <person name="Artieri C.G."/>
            <person name="Barbash D.A."/>
            <person name="Barker D."/>
            <person name="Barsanti P."/>
            <person name="Batterham P."/>
            <person name="Batzoglou S."/>
            <person name="Begun D."/>
            <person name="Bhutkar A."/>
            <person name="Blanco E."/>
            <person name="Bosak S.A."/>
            <person name="Bradley R.K."/>
            <person name="Brand A.D."/>
            <person name="Brent M.R."/>
            <person name="Brooks A.N."/>
            <person name="Brown R.H."/>
            <person name="Butlin R.K."/>
            <person name="Caggese C."/>
            <person name="Calvi B.R."/>
            <person name="Bernardo de Carvalho A."/>
            <person name="Caspi A."/>
            <person name="Castrezana S."/>
            <person name="Celniker S.E."/>
            <person name="Chang J.L."/>
            <person name="Chapple C."/>
            <person name="Chatterji S."/>
            <person name="Chinwalla A."/>
            <person name="Civetta A."/>
            <person name="Clifton S.W."/>
            <person name="Comeron J.M."/>
            <person name="Costello J.C."/>
            <person name="Coyne J.A."/>
            <person name="Daub J."/>
            <person name="David R.G."/>
            <person name="Delcher A.L."/>
            <person name="Delehaunty K."/>
            <person name="Do C.B."/>
            <person name="Ebling H."/>
            <person name="Edwards K."/>
            <person name="Eickbush T."/>
            <person name="Evans J.D."/>
            <person name="Filipski A."/>
            <person name="Findeiss S."/>
            <person name="Freyhult E."/>
            <person name="Fulton L."/>
            <person name="Fulton R."/>
            <person name="Garcia A.C."/>
            <person name="Gardiner A."/>
            <person name="Garfield D.A."/>
            <person name="Garvin B.E."/>
            <person name="Gibson G."/>
            <person name="Gilbert D."/>
            <person name="Gnerre S."/>
            <person name="Godfrey J."/>
            <person name="Good R."/>
            <person name="Gotea V."/>
            <person name="Gravely B."/>
            <person name="Greenberg A.J."/>
            <person name="Griffiths-Jones S."/>
            <person name="Gross S."/>
            <person name="Guigo R."/>
            <person name="Gustafson E.A."/>
            <person name="Haerty W."/>
            <person name="Hahn M.W."/>
            <person name="Halligan D.L."/>
            <person name="Halpern A.L."/>
            <person name="Halter G.M."/>
            <person name="Han M.V."/>
            <person name="Heger A."/>
            <person name="Hillier L."/>
            <person name="Hinrichs A.S."/>
            <person name="Holmes I."/>
            <person name="Hoskins R.A."/>
            <person name="Hubisz M.J."/>
            <person name="Hultmark D."/>
            <person name="Huntley M.A."/>
            <person name="Jaffe D.B."/>
            <person name="Jagadeeshan S."/>
            <person name="Jeck W.R."/>
            <person name="Johnson J."/>
            <person name="Jones C.D."/>
            <person name="Jordan W.C."/>
            <person name="Karpen G.H."/>
            <person name="Kataoka E."/>
            <person name="Keightley P.D."/>
            <person name="Kheradpour P."/>
            <person name="Kirkness E.F."/>
            <person name="Koerich L.B."/>
            <person name="Kristiansen K."/>
            <person name="Kudrna D."/>
            <person name="Kulathinal R.J."/>
            <person name="Kumar S."/>
            <person name="Kwok R."/>
            <person name="Lander E."/>
            <person name="Langley C.H."/>
            <person name="Lapoint R."/>
            <person name="Lazzaro B.P."/>
            <person name="Lee S.J."/>
            <person name="Levesque L."/>
            <person name="Li R."/>
            <person name="Lin C.F."/>
            <person name="Lin M.F."/>
            <person name="Lindblad-Toh K."/>
            <person name="Llopart A."/>
            <person name="Long M."/>
            <person name="Low L."/>
            <person name="Lozovsky E."/>
            <person name="Lu J."/>
            <person name="Luo M."/>
            <person name="Machado C.A."/>
            <person name="Makalowski W."/>
            <person name="Marzo M."/>
            <person name="Matsuda M."/>
            <person name="Matzkin L."/>
            <person name="McAllister B."/>
            <person name="McBride C.S."/>
            <person name="McKernan B."/>
            <person name="McKernan K."/>
            <person name="Mendez-Lago M."/>
            <person name="Minx P."/>
            <person name="Mollenhauer M.U."/>
            <person name="Montooth K."/>
            <person name="Mount S.M."/>
            <person name="Mu X."/>
            <person name="Myers E."/>
            <person name="Negre B."/>
            <person name="Newfeld S."/>
            <person name="Nielsen R."/>
            <person name="Noor M.A."/>
            <person name="O'Grady P."/>
            <person name="Pachter L."/>
            <person name="Papaceit M."/>
            <person name="Parisi M.J."/>
            <person name="Parisi M."/>
            <person name="Parts L."/>
            <person name="Pedersen J.S."/>
            <person name="Pesole G."/>
            <person name="Phillippy A.M."/>
            <person name="Ponting C.P."/>
            <person name="Pop M."/>
            <person name="Porcelli D."/>
            <person name="Powell J.R."/>
            <person name="Prohaska S."/>
            <person name="Pruitt K."/>
            <person name="Puig M."/>
            <person name="Quesneville H."/>
            <person name="Ram K.R."/>
            <person name="Rand D."/>
            <person name="Rasmussen M.D."/>
            <person name="Reed L.K."/>
            <person name="Reenan R."/>
            <person name="Reily A."/>
            <person name="Remington K.A."/>
            <person name="Rieger T.T."/>
            <person name="Ritchie M.G."/>
            <person name="Robin C."/>
            <person name="Rogers Y.H."/>
            <person name="Rohde C."/>
            <person name="Rozas J."/>
            <person name="Rubenfield M.J."/>
            <person name="Ruiz A."/>
            <person name="Russo S."/>
            <person name="Salzberg S.L."/>
            <person name="Sanchez-Gracia A."/>
            <person name="Saranga D.J."/>
            <person name="Sato H."/>
            <person name="Schaeffer S.W."/>
            <person name="Schatz M.C."/>
            <person name="Schlenke T."/>
            <person name="Schwartz R."/>
            <person name="Segarra C."/>
            <person name="Singh R.S."/>
            <person name="Sirot L."/>
            <person name="Sirota M."/>
            <person name="Sisneros N.B."/>
            <person name="Smith C.D."/>
            <person name="Smith T.F."/>
            <person name="Spieth J."/>
            <person name="Stage D.E."/>
            <person name="Stark A."/>
            <person name="Stephan W."/>
            <person name="Strausberg R.L."/>
            <person name="Strempel S."/>
            <person name="Sturgill D."/>
            <person name="Sutton G."/>
            <person name="Sutton G.G."/>
            <person name="Tao W."/>
            <person name="Teichmann S."/>
            <person name="Tobari Y.N."/>
            <person name="Tomimura Y."/>
            <person name="Tsolas J.M."/>
            <person name="Valente V.L."/>
            <person name="Venter E."/>
            <person name="Venter J.C."/>
            <person name="Vicario S."/>
            <person name="Vieira F.G."/>
            <person name="Vilella A.J."/>
            <person name="Villasante A."/>
            <person name="Walenz B."/>
            <person name="Wang J."/>
            <person name="Wasserman M."/>
            <person name="Watts T."/>
            <person name="Wilson D."/>
            <person name="Wilson R.K."/>
            <person name="Wing R.A."/>
            <person name="Wolfner M.F."/>
            <person name="Wong A."/>
            <person name="Wong G.K."/>
            <person name="Wu C.I."/>
            <person name="Wu G."/>
            <person name="Yamamoto D."/>
            <person name="Yang H.P."/>
            <person name="Yang S.P."/>
            <person name="Yorke J.A."/>
            <person name="Yoshida K."/>
            <person name="Zdobnov E."/>
            <person name="Zhang P."/>
            <person name="Zhang Y."/>
            <person name="Zimin A.V."/>
            <person name="Baldwin J."/>
            <person name="Abdouelleil A."/>
            <person name="Abdulkadir J."/>
            <person name="Abebe A."/>
            <person name="Abera B."/>
            <person name="Abreu J."/>
            <person name="Acer S.C."/>
            <person name="Aftuck L."/>
            <person name="Alexander A."/>
            <person name="An P."/>
            <person name="Anderson E."/>
            <person name="Anderson S."/>
            <person name="Arachi H."/>
            <person name="Azer M."/>
            <person name="Bachantsang P."/>
            <person name="Barry A."/>
            <person name="Bayul T."/>
            <person name="Berlin A."/>
            <person name="Bessette D."/>
            <person name="Bloom T."/>
            <person name="Blye J."/>
            <person name="Boguslavskiy L."/>
            <person name="Bonnet C."/>
            <person name="Boukhgalter B."/>
            <person name="Bourzgui I."/>
            <person name="Brown A."/>
            <person name="Cahill P."/>
            <person name="Channer S."/>
            <person name="Cheshatsang Y."/>
            <person name="Chuda L."/>
            <person name="Citroen M."/>
            <person name="Collymore A."/>
            <person name="Cooke P."/>
            <person name="Costello M."/>
            <person name="D'Aco K."/>
            <person name="Daza R."/>
            <person name="De Haan G."/>
            <person name="DeGray S."/>
            <person name="DeMaso C."/>
            <person name="Dhargay N."/>
            <person name="Dooley K."/>
            <person name="Dooley E."/>
            <person name="Doricent M."/>
            <person name="Dorje P."/>
            <person name="Dorjee K."/>
            <person name="Dupes A."/>
            <person name="Elong R."/>
            <person name="Falk J."/>
            <person name="Farina A."/>
            <person name="Faro S."/>
            <person name="Ferguson D."/>
            <person name="Fisher S."/>
            <person name="Foley C.D."/>
            <person name="Franke A."/>
            <person name="Friedrich D."/>
            <person name="Gadbois L."/>
            <person name="Gearin G."/>
            <person name="Gearin C.R."/>
            <person name="Giannoukos G."/>
            <person name="Goode T."/>
            <person name="Graham J."/>
            <person name="Grandbois E."/>
            <person name="Grewal S."/>
            <person name="Gyaltsen K."/>
            <person name="Hafez N."/>
            <person name="Hagos B."/>
            <person name="Hall J."/>
            <person name="Henson C."/>
            <person name="Hollinger A."/>
            <person name="Honan T."/>
            <person name="Huard M.D."/>
            <person name="Hughes L."/>
            <person name="Hurhula B."/>
            <person name="Husby M.E."/>
            <person name="Kamat A."/>
            <person name="Kanga B."/>
            <person name="Kashin S."/>
            <person name="Khazanovich D."/>
            <person name="Kisner P."/>
            <person name="Lance K."/>
            <person name="Lara M."/>
            <person name="Lee W."/>
            <person name="Lennon N."/>
            <person name="Letendre F."/>
            <person name="LeVine R."/>
            <person name="Lipovsky A."/>
            <person name="Liu X."/>
            <person name="Liu J."/>
            <person name="Liu S."/>
            <person name="Lokyitsang T."/>
            <person name="Lokyitsang Y."/>
            <person name="Lubonja R."/>
            <person name="Lui A."/>
            <person name="MacDonald P."/>
            <person name="Magnisalis V."/>
            <person name="Maru K."/>
            <person name="Matthews C."/>
            <person name="McCusker W."/>
            <person name="McDonough S."/>
            <person name="Mehta T."/>
            <person name="Meldrim J."/>
            <person name="Meneus L."/>
            <person name="Mihai O."/>
            <person name="Mihalev A."/>
            <person name="Mihova T."/>
            <person name="Mittelman R."/>
            <person name="Mlenga V."/>
            <person name="Montmayeur A."/>
            <person name="Mulrain L."/>
            <person name="Navidi A."/>
            <person name="Naylor J."/>
            <person name="Negash T."/>
            <person name="Nguyen T."/>
            <person name="Nguyen N."/>
            <person name="Nicol R."/>
            <person name="Norbu C."/>
            <person name="Norbu N."/>
            <person name="Novod N."/>
            <person name="O'Neill B."/>
            <person name="Osman S."/>
            <person name="Markiewicz E."/>
            <person name="Oyono O.L."/>
            <person name="Patti C."/>
            <person name="Phunkhang P."/>
            <person name="Pierre F."/>
            <person name="Priest M."/>
            <person name="Raghuraman S."/>
            <person name="Rege F."/>
            <person name="Reyes R."/>
            <person name="Rise C."/>
            <person name="Rogov P."/>
            <person name="Ross K."/>
            <person name="Ryan E."/>
            <person name="Settipalli S."/>
            <person name="Shea T."/>
            <person name="Sherpa N."/>
            <person name="Shi L."/>
            <person name="Shih D."/>
            <person name="Sparrow T."/>
            <person name="Spaulding J."/>
            <person name="Stalker J."/>
            <person name="Stange-Thomann N."/>
            <person name="Stavropoulos S."/>
            <person name="Stone C."/>
            <person name="Strader C."/>
            <person name="Tesfaye S."/>
            <person name="Thomson T."/>
            <person name="Thoulutsang Y."/>
            <person name="Thoulutsang D."/>
            <person name="Topham K."/>
            <person name="Topping I."/>
            <person name="Tsamla T."/>
            <person name="Vassiliev H."/>
            <person name="Vo A."/>
            <person name="Wangchuk T."/>
            <person name="Wangdi T."/>
            <person name="Weiand M."/>
            <person name="Wilkinson J."/>
            <person name="Wilson A."/>
            <person name="Yadav S."/>
            <person name="Young G."/>
            <person name="Yu Q."/>
            <person name="Zembek L."/>
            <person name="Zhong D."/>
            <person name="Zimmer A."/>
            <person name="Zwirko Z."/>
            <person name="Jaffe D.B."/>
            <person name="Alvarez P."/>
            <person name="Brockman W."/>
            <person name="Butler J."/>
            <person name="Chin C."/>
            <person name="Gnerre S."/>
            <person name="Grabherr M."/>
            <person name="Kleber M."/>
            <person name="Mauceli E."/>
            <person name="MacCallum I."/>
        </authorList>
    </citation>
    <scope>NUCLEOTIDE SEQUENCE [LARGE SCALE GENOMIC DNA]</scope>
    <source>
        <strain evidence="3">Tucson 15010-1051.87</strain>
    </source>
</reference>
<dbReference type="InParanoid" id="A0A0Q9WEK9"/>
<dbReference type="Proteomes" id="UP000008792">
    <property type="component" value="Unassembled WGS sequence"/>
</dbReference>
<dbReference type="KEGG" id="dvi:26530684"/>
<evidence type="ECO:0000313" key="3">
    <source>
        <dbReference type="Proteomes" id="UP000008792"/>
    </source>
</evidence>
<gene>
    <name evidence="2" type="primary">Dvir\GJ25914</name>
    <name evidence="2" type="ORF">Dvir_GJ25914</name>
</gene>
<organism evidence="2 3">
    <name type="scientific">Drosophila virilis</name>
    <name type="common">Fruit fly</name>
    <dbReference type="NCBI Taxonomy" id="7244"/>
    <lineage>
        <taxon>Eukaryota</taxon>
        <taxon>Metazoa</taxon>
        <taxon>Ecdysozoa</taxon>
        <taxon>Arthropoda</taxon>
        <taxon>Hexapoda</taxon>
        <taxon>Insecta</taxon>
        <taxon>Pterygota</taxon>
        <taxon>Neoptera</taxon>
        <taxon>Endopterygota</taxon>
        <taxon>Diptera</taxon>
        <taxon>Brachycera</taxon>
        <taxon>Muscomorpha</taxon>
        <taxon>Ephydroidea</taxon>
        <taxon>Drosophilidae</taxon>
        <taxon>Drosophila</taxon>
    </lineage>
</organism>
<evidence type="ECO:0000256" key="1">
    <source>
        <dbReference type="SAM" id="MobiDB-lite"/>
    </source>
</evidence>
<dbReference type="EMBL" id="CH940648">
    <property type="protein sequence ID" value="KRF79422.1"/>
    <property type="molecule type" value="Genomic_DNA"/>
</dbReference>
<feature type="region of interest" description="Disordered" evidence="1">
    <location>
        <begin position="35"/>
        <end position="61"/>
    </location>
</feature>
<protein>
    <submittedName>
        <fullName evidence="2">Uncharacterized protein</fullName>
    </submittedName>
</protein>
<feature type="compositionally biased region" description="Pro residues" evidence="1">
    <location>
        <begin position="99"/>
        <end position="112"/>
    </location>
</feature>
<evidence type="ECO:0000313" key="2">
    <source>
        <dbReference type="EMBL" id="KRF79422.1"/>
    </source>
</evidence>
<dbReference type="AlphaFoldDB" id="A0A0Q9WEK9"/>
<sequence length="326" mass="35316">MESRTTTTIEEISTEINGAIVIESFEIATIETSPTPAKRVHHEQHHHKHHHHRQHHDQGATTLTITDVSDGVDITEIEQPETEHHHHHHKDKQAEPQMSLPPPLPKSSPPYLTPSDEQDQFVWLTDLDASPQQPASLTVEPKPLAMQTPPTPSNSTGCQPLQTAAAAADTAVTAAAAVAATVSQTAFSSETQLQQSAPAPPPTETTEQAVWLTDLDAPPQQSAPLVTVKQLPQQVPAVNNSSEWVVQSLTVAATPTATATAPSVRQTELIIENQPIKAAPLAQPMVLVGEVTADTIDKRRKSYRVSMDLTAPPLQEPKKRCCCRIS</sequence>
<feature type="region of interest" description="Disordered" evidence="1">
    <location>
        <begin position="80"/>
        <end position="116"/>
    </location>
</feature>
<feature type="region of interest" description="Disordered" evidence="1">
    <location>
        <begin position="133"/>
        <end position="157"/>
    </location>
</feature>
<dbReference type="OrthoDB" id="10651939at2759"/>
<keyword evidence="3" id="KW-1185">Reference proteome</keyword>
<accession>A0A0Q9WEK9</accession>
<feature type="compositionally biased region" description="Basic residues" evidence="1">
    <location>
        <begin position="38"/>
        <end position="55"/>
    </location>
</feature>